<name>A0A377UXS6_KLEPN</name>
<dbReference type="Proteomes" id="UP000255518">
    <property type="component" value="Unassembled WGS sequence"/>
</dbReference>
<evidence type="ECO:0000313" key="1">
    <source>
        <dbReference type="EMBL" id="STT02414.1"/>
    </source>
</evidence>
<accession>A0A377UXS6</accession>
<sequence>MVISDTPSREAASFRCSLSLAFKCLNELTDTFVTASFHIPSALKSPCGGRALAGFYLSLGGLVTWWPQRRRRLAAHPAFADWQGEAETIQPLQLMV</sequence>
<proteinExistence type="predicted"/>
<protein>
    <submittedName>
        <fullName evidence="1">Uncharacterized protein</fullName>
    </submittedName>
</protein>
<gene>
    <name evidence="1" type="ORF">NCTC13443_02765</name>
</gene>
<evidence type="ECO:0000313" key="2">
    <source>
        <dbReference type="Proteomes" id="UP000255518"/>
    </source>
</evidence>
<dbReference type="AlphaFoldDB" id="A0A377UXS6"/>
<dbReference type="EMBL" id="UGKT01000001">
    <property type="protein sequence ID" value="STT02414.1"/>
    <property type="molecule type" value="Genomic_DNA"/>
</dbReference>
<reference evidence="1 2" key="1">
    <citation type="submission" date="2018-06" db="EMBL/GenBank/DDBJ databases">
        <authorList>
            <consortium name="Pathogen Informatics"/>
            <person name="Doyle S."/>
        </authorList>
    </citation>
    <scope>NUCLEOTIDE SEQUENCE [LARGE SCALE GENOMIC DNA]</scope>
    <source>
        <strain evidence="1 2">NCTC13443</strain>
    </source>
</reference>
<organism evidence="1 2">
    <name type="scientific">Klebsiella pneumoniae</name>
    <dbReference type="NCBI Taxonomy" id="573"/>
    <lineage>
        <taxon>Bacteria</taxon>
        <taxon>Pseudomonadati</taxon>
        <taxon>Pseudomonadota</taxon>
        <taxon>Gammaproteobacteria</taxon>
        <taxon>Enterobacterales</taxon>
        <taxon>Enterobacteriaceae</taxon>
        <taxon>Klebsiella/Raoultella group</taxon>
        <taxon>Klebsiella</taxon>
        <taxon>Klebsiella pneumoniae complex</taxon>
    </lineage>
</organism>